<dbReference type="Proteomes" id="UP000325081">
    <property type="component" value="Unassembled WGS sequence"/>
</dbReference>
<proteinExistence type="predicted"/>
<keyword evidence="3" id="KW-1185">Reference proteome</keyword>
<organism evidence="2 3">
    <name type="scientific">Striga asiatica</name>
    <name type="common">Asiatic witchweed</name>
    <name type="synonym">Buchnera asiatica</name>
    <dbReference type="NCBI Taxonomy" id="4170"/>
    <lineage>
        <taxon>Eukaryota</taxon>
        <taxon>Viridiplantae</taxon>
        <taxon>Streptophyta</taxon>
        <taxon>Embryophyta</taxon>
        <taxon>Tracheophyta</taxon>
        <taxon>Spermatophyta</taxon>
        <taxon>Magnoliopsida</taxon>
        <taxon>eudicotyledons</taxon>
        <taxon>Gunneridae</taxon>
        <taxon>Pentapetalae</taxon>
        <taxon>asterids</taxon>
        <taxon>lamiids</taxon>
        <taxon>Lamiales</taxon>
        <taxon>Orobanchaceae</taxon>
        <taxon>Buchnereae</taxon>
        <taxon>Striga</taxon>
    </lineage>
</organism>
<accession>A0A5A7PA78</accession>
<reference evidence="3" key="1">
    <citation type="journal article" date="2019" name="Curr. Biol.">
        <title>Genome Sequence of Striga asiatica Provides Insight into the Evolution of Plant Parasitism.</title>
        <authorList>
            <person name="Yoshida S."/>
            <person name="Kim S."/>
            <person name="Wafula E.K."/>
            <person name="Tanskanen J."/>
            <person name="Kim Y.M."/>
            <person name="Honaas L."/>
            <person name="Yang Z."/>
            <person name="Spallek T."/>
            <person name="Conn C.E."/>
            <person name="Ichihashi Y."/>
            <person name="Cheong K."/>
            <person name="Cui S."/>
            <person name="Der J.P."/>
            <person name="Gundlach H."/>
            <person name="Jiao Y."/>
            <person name="Hori C."/>
            <person name="Ishida J.K."/>
            <person name="Kasahara H."/>
            <person name="Kiba T."/>
            <person name="Kim M.S."/>
            <person name="Koo N."/>
            <person name="Laohavisit A."/>
            <person name="Lee Y.H."/>
            <person name="Lumba S."/>
            <person name="McCourt P."/>
            <person name="Mortimer J.C."/>
            <person name="Mutuku J.M."/>
            <person name="Nomura T."/>
            <person name="Sasaki-Sekimoto Y."/>
            <person name="Seto Y."/>
            <person name="Wang Y."/>
            <person name="Wakatake T."/>
            <person name="Sakakibara H."/>
            <person name="Demura T."/>
            <person name="Yamaguchi S."/>
            <person name="Yoneyama K."/>
            <person name="Manabe R.I."/>
            <person name="Nelson D.C."/>
            <person name="Schulman A.H."/>
            <person name="Timko M.P."/>
            <person name="dePamphilis C.W."/>
            <person name="Choi D."/>
            <person name="Shirasu K."/>
        </authorList>
    </citation>
    <scope>NUCLEOTIDE SEQUENCE [LARGE SCALE GENOMIC DNA]</scope>
    <source>
        <strain evidence="3">cv. UVA1</strain>
    </source>
</reference>
<dbReference type="AlphaFoldDB" id="A0A5A7PA78"/>
<gene>
    <name evidence="2" type="ORF">STAS_05257</name>
</gene>
<evidence type="ECO:0000256" key="1">
    <source>
        <dbReference type="SAM" id="MobiDB-lite"/>
    </source>
</evidence>
<comment type="caution">
    <text evidence="2">The sequence shown here is derived from an EMBL/GenBank/DDBJ whole genome shotgun (WGS) entry which is preliminary data.</text>
</comment>
<protein>
    <submittedName>
        <fullName evidence="2">Transcriptional repressor NrdR</fullName>
    </submittedName>
</protein>
<sequence>MEIVDSLEKQNPTHTTPPIKHLNLASQGWLTAGPVGGRSMETTAEGRQRFVENGSGDLNGEERSGNWRLTTLTGLSEKVEGGGRRLNETEIADWMTGVDRVPAVRFTSAVAWLQGRGRVVGHRR</sequence>
<name>A0A5A7PA78_STRAF</name>
<dbReference type="EMBL" id="BKCP01003780">
    <property type="protein sequence ID" value="GER29398.1"/>
    <property type="molecule type" value="Genomic_DNA"/>
</dbReference>
<evidence type="ECO:0000313" key="2">
    <source>
        <dbReference type="EMBL" id="GER29398.1"/>
    </source>
</evidence>
<feature type="region of interest" description="Disordered" evidence="1">
    <location>
        <begin position="1"/>
        <end position="20"/>
    </location>
</feature>
<evidence type="ECO:0000313" key="3">
    <source>
        <dbReference type="Proteomes" id="UP000325081"/>
    </source>
</evidence>